<dbReference type="EMBL" id="LR134492">
    <property type="protein sequence ID" value="VEI76568.1"/>
    <property type="molecule type" value="Genomic_DNA"/>
</dbReference>
<accession>A0A448T9L1</accession>
<reference evidence="2 3" key="1">
    <citation type="submission" date="2018-12" db="EMBL/GenBank/DDBJ databases">
        <authorList>
            <consortium name="Pathogen Informatics"/>
        </authorList>
    </citation>
    <scope>NUCLEOTIDE SEQUENCE [LARGE SCALE GENOMIC DNA]</scope>
    <source>
        <strain evidence="2 3">NCTC13193</strain>
    </source>
</reference>
<dbReference type="Proteomes" id="UP000270487">
    <property type="component" value="Chromosome"/>
</dbReference>
<feature type="domain" description="Smf/DprA SAM" evidence="1">
    <location>
        <begin position="1"/>
        <end position="53"/>
    </location>
</feature>
<proteinExistence type="predicted"/>
<gene>
    <name evidence="2" type="ORF">NCTC13193_05392</name>
</gene>
<evidence type="ECO:0000313" key="3">
    <source>
        <dbReference type="Proteomes" id="UP000270487"/>
    </source>
</evidence>
<dbReference type="InterPro" id="IPR057338">
    <property type="entry name" value="DprA_SAM"/>
</dbReference>
<evidence type="ECO:0000313" key="2">
    <source>
        <dbReference type="EMBL" id="VEI76568.1"/>
    </source>
</evidence>
<dbReference type="AlphaFoldDB" id="A0A448T9L1"/>
<sequence>MRPEEIALRMHAVTKIDALQASQTIDRLIAEGGDPYRLLKPLGLNDQQQKQFRRGMGSISRQRSSGWSSRAIIWCDTVSQRFPNSWRISMTRRYY</sequence>
<evidence type="ECO:0000259" key="1">
    <source>
        <dbReference type="Pfam" id="PF25317"/>
    </source>
</evidence>
<dbReference type="Pfam" id="PF25317">
    <property type="entry name" value="SAM_SMF"/>
    <property type="match status" value="1"/>
</dbReference>
<protein>
    <recommendedName>
        <fullName evidence="1">Smf/DprA SAM domain-containing protein</fullName>
    </recommendedName>
</protein>
<organism evidence="2 3">
    <name type="scientific">Serratia fonticola</name>
    <dbReference type="NCBI Taxonomy" id="47917"/>
    <lineage>
        <taxon>Bacteria</taxon>
        <taxon>Pseudomonadati</taxon>
        <taxon>Pseudomonadota</taxon>
        <taxon>Gammaproteobacteria</taxon>
        <taxon>Enterobacterales</taxon>
        <taxon>Yersiniaceae</taxon>
        <taxon>Serratia</taxon>
    </lineage>
</organism>
<name>A0A448T9L1_SERFO</name>